<gene>
    <name evidence="1" type="ORF">AVEN_127130_1</name>
</gene>
<feature type="non-terminal residue" evidence="1">
    <location>
        <position position="68"/>
    </location>
</feature>
<accession>A0A4Y1ZMM2</accession>
<proteinExistence type="predicted"/>
<dbReference type="AlphaFoldDB" id="A0A4Y1ZMM2"/>
<dbReference type="Proteomes" id="UP000499080">
    <property type="component" value="Unassembled WGS sequence"/>
</dbReference>
<keyword evidence="2" id="KW-1185">Reference proteome</keyword>
<sequence length="68" mass="7653">MKVATTPKGNWGGVLMTTIAKSQPLPQEEFFVIGVEGTQLYIIIVPAREVRTRRFIRQLLIPTSEVLL</sequence>
<dbReference type="EMBL" id="BGPR01076047">
    <property type="protein sequence ID" value="GBL59056.1"/>
    <property type="molecule type" value="Genomic_DNA"/>
</dbReference>
<protein>
    <submittedName>
        <fullName evidence="1">Uncharacterized protein</fullName>
    </submittedName>
</protein>
<evidence type="ECO:0000313" key="1">
    <source>
        <dbReference type="EMBL" id="GBL59056.1"/>
    </source>
</evidence>
<comment type="caution">
    <text evidence="1">The sequence shown here is derived from an EMBL/GenBank/DDBJ whole genome shotgun (WGS) entry which is preliminary data.</text>
</comment>
<organism evidence="1 2">
    <name type="scientific">Araneus ventricosus</name>
    <name type="common">Orbweaver spider</name>
    <name type="synonym">Epeira ventricosa</name>
    <dbReference type="NCBI Taxonomy" id="182803"/>
    <lineage>
        <taxon>Eukaryota</taxon>
        <taxon>Metazoa</taxon>
        <taxon>Ecdysozoa</taxon>
        <taxon>Arthropoda</taxon>
        <taxon>Chelicerata</taxon>
        <taxon>Arachnida</taxon>
        <taxon>Araneae</taxon>
        <taxon>Araneomorphae</taxon>
        <taxon>Entelegynae</taxon>
        <taxon>Araneoidea</taxon>
        <taxon>Araneidae</taxon>
        <taxon>Araneus</taxon>
    </lineage>
</organism>
<reference evidence="1 2" key="1">
    <citation type="journal article" date="2019" name="Sci. Rep.">
        <title>Orb-weaving spider Araneus ventricosus genome elucidates the spidroin gene catalogue.</title>
        <authorList>
            <person name="Kono N."/>
            <person name="Nakamura H."/>
            <person name="Ohtoshi R."/>
            <person name="Moran D.A.P."/>
            <person name="Shinohara A."/>
            <person name="Yoshida Y."/>
            <person name="Fujiwara M."/>
            <person name="Mori M."/>
            <person name="Tomita M."/>
            <person name="Arakawa K."/>
        </authorList>
    </citation>
    <scope>NUCLEOTIDE SEQUENCE [LARGE SCALE GENOMIC DNA]</scope>
</reference>
<name>A0A4Y1ZMM2_ARAVE</name>
<evidence type="ECO:0000313" key="2">
    <source>
        <dbReference type="Proteomes" id="UP000499080"/>
    </source>
</evidence>